<evidence type="ECO:0000256" key="3">
    <source>
        <dbReference type="ARBA" id="ARBA00023163"/>
    </source>
</evidence>
<dbReference type="InterPro" id="IPR009057">
    <property type="entry name" value="Homeodomain-like_sf"/>
</dbReference>
<dbReference type="Pfam" id="PF17932">
    <property type="entry name" value="TetR_C_24"/>
    <property type="match status" value="1"/>
</dbReference>
<feature type="region of interest" description="Disordered" evidence="5">
    <location>
        <begin position="208"/>
        <end position="234"/>
    </location>
</feature>
<keyword evidence="3" id="KW-0804">Transcription</keyword>
<dbReference type="Proteomes" id="UP000069654">
    <property type="component" value="Unassembled WGS sequence"/>
</dbReference>
<dbReference type="OrthoDB" id="4726108at2"/>
<evidence type="ECO:0000259" key="6">
    <source>
        <dbReference type="PROSITE" id="PS50977"/>
    </source>
</evidence>
<protein>
    <submittedName>
        <fullName evidence="7">TetR family transcriptional regulator</fullName>
    </submittedName>
</protein>
<dbReference type="InterPro" id="IPR036271">
    <property type="entry name" value="Tet_transcr_reg_TetR-rel_C_sf"/>
</dbReference>
<dbReference type="SUPFAM" id="SSF46689">
    <property type="entry name" value="Homeodomain-like"/>
    <property type="match status" value="1"/>
</dbReference>
<evidence type="ECO:0000313" key="8">
    <source>
        <dbReference type="Proteomes" id="UP000069654"/>
    </source>
</evidence>
<dbReference type="EMBL" id="BCTB01000067">
    <property type="protein sequence ID" value="GAT17719.1"/>
    <property type="molecule type" value="Genomic_DNA"/>
</dbReference>
<feature type="DNA-binding region" description="H-T-H motif" evidence="4">
    <location>
        <begin position="45"/>
        <end position="64"/>
    </location>
</feature>
<dbReference type="PRINTS" id="PR00455">
    <property type="entry name" value="HTHTETR"/>
</dbReference>
<feature type="compositionally biased region" description="Low complexity" evidence="5">
    <location>
        <begin position="208"/>
        <end position="219"/>
    </location>
</feature>
<dbReference type="GO" id="GO:0003700">
    <property type="term" value="F:DNA-binding transcription factor activity"/>
    <property type="evidence" value="ECO:0007669"/>
    <property type="project" value="TreeGrafter"/>
</dbReference>
<dbReference type="InterPro" id="IPR001647">
    <property type="entry name" value="HTH_TetR"/>
</dbReference>
<dbReference type="STRING" id="1797.RMCT_4688"/>
<evidence type="ECO:0000256" key="5">
    <source>
        <dbReference type="SAM" id="MobiDB-lite"/>
    </source>
</evidence>
<evidence type="ECO:0000256" key="4">
    <source>
        <dbReference type="PROSITE-ProRule" id="PRU00335"/>
    </source>
</evidence>
<comment type="caution">
    <text evidence="7">The sequence shown here is derived from an EMBL/GenBank/DDBJ whole genome shotgun (WGS) entry which is preliminary data.</text>
</comment>
<feature type="region of interest" description="Disordered" evidence="5">
    <location>
        <begin position="1"/>
        <end position="22"/>
    </location>
</feature>
<evidence type="ECO:0000313" key="7">
    <source>
        <dbReference type="EMBL" id="GAT17719.1"/>
    </source>
</evidence>
<keyword evidence="1" id="KW-0805">Transcription regulation</keyword>
<dbReference type="PROSITE" id="PS50977">
    <property type="entry name" value="HTH_TETR_2"/>
    <property type="match status" value="1"/>
</dbReference>
<reference evidence="8" key="2">
    <citation type="submission" date="2016-02" db="EMBL/GenBank/DDBJ databases">
        <title>Draft genome sequence of five rapidly growing Mycobacterium species.</title>
        <authorList>
            <person name="Katahira K."/>
            <person name="Gotou Y."/>
            <person name="Iida K."/>
            <person name="Ogura Y."/>
            <person name="Hayashi T."/>
        </authorList>
    </citation>
    <scope>NUCLEOTIDE SEQUENCE [LARGE SCALE GENOMIC DNA]</scope>
    <source>
        <strain evidence="8">JCM6362</strain>
    </source>
</reference>
<dbReference type="InterPro" id="IPR050109">
    <property type="entry name" value="HTH-type_TetR-like_transc_reg"/>
</dbReference>
<sequence>MVARRPARSVAGTATGDPTKSQRTRARILDATARVLSEKGYAGTRLTDVAEYAELQAPAIYYYFASRDELIEEVMFSGISEMRRHLQEELDRLPDGMSPMDRIIAAVEIHLRHELELSDYATASIRNSGQIPDHLRSRQKKESTAYNRIWRKLLADARAEGQLRDDLDDQIAQALVLGALNWAAEWWDPRRISLDAIVANAQVVVRNGLSPRSGSNSPRSRGKATRRTPGSASR</sequence>
<proteinExistence type="predicted"/>
<keyword evidence="2 4" id="KW-0238">DNA-binding</keyword>
<dbReference type="GO" id="GO:0000976">
    <property type="term" value="F:transcription cis-regulatory region binding"/>
    <property type="evidence" value="ECO:0007669"/>
    <property type="project" value="TreeGrafter"/>
</dbReference>
<evidence type="ECO:0000256" key="2">
    <source>
        <dbReference type="ARBA" id="ARBA00023125"/>
    </source>
</evidence>
<dbReference type="PANTHER" id="PTHR30055">
    <property type="entry name" value="HTH-TYPE TRANSCRIPTIONAL REGULATOR RUTR"/>
    <property type="match status" value="1"/>
</dbReference>
<evidence type="ECO:0000256" key="1">
    <source>
        <dbReference type="ARBA" id="ARBA00023015"/>
    </source>
</evidence>
<dbReference type="Gene3D" id="1.10.357.10">
    <property type="entry name" value="Tetracycline Repressor, domain 2"/>
    <property type="match status" value="1"/>
</dbReference>
<feature type="domain" description="HTH tetR-type" evidence="6">
    <location>
        <begin position="22"/>
        <end position="82"/>
    </location>
</feature>
<dbReference type="InterPro" id="IPR041490">
    <property type="entry name" value="KstR2_TetR_C"/>
</dbReference>
<dbReference type="AlphaFoldDB" id="A0A100XJD8"/>
<dbReference type="SUPFAM" id="SSF48498">
    <property type="entry name" value="Tetracyclin repressor-like, C-terminal domain"/>
    <property type="match status" value="1"/>
</dbReference>
<dbReference type="PANTHER" id="PTHR30055:SF234">
    <property type="entry name" value="HTH-TYPE TRANSCRIPTIONAL REGULATOR BETI"/>
    <property type="match status" value="1"/>
</dbReference>
<dbReference type="Pfam" id="PF00440">
    <property type="entry name" value="TetR_N"/>
    <property type="match status" value="1"/>
</dbReference>
<reference evidence="7 8" key="1">
    <citation type="journal article" date="2016" name="Genome Announc.">
        <title>Draft Genome Sequences of Five Rapidly Growing Mycobacterium Species, M. thermoresistibile, M. fortuitum subsp. acetamidolyticum, M. canariasense, M. brisbanense, and M. novocastrense.</title>
        <authorList>
            <person name="Katahira K."/>
            <person name="Ogura Y."/>
            <person name="Gotoh Y."/>
            <person name="Hayashi T."/>
        </authorList>
    </citation>
    <scope>NUCLEOTIDE SEQUENCE [LARGE SCALE GENOMIC DNA]</scope>
    <source>
        <strain evidence="7 8">JCM6362</strain>
    </source>
</reference>
<gene>
    <name evidence="7" type="ORF">RMCT_4688</name>
</gene>
<accession>A0A100XJD8</accession>
<name>A0A100XJD8_MYCTH</name>
<organism evidence="7 8">
    <name type="scientific">Mycolicibacterium thermoresistibile</name>
    <name type="common">Mycobacterium thermoresistibile</name>
    <dbReference type="NCBI Taxonomy" id="1797"/>
    <lineage>
        <taxon>Bacteria</taxon>
        <taxon>Bacillati</taxon>
        <taxon>Actinomycetota</taxon>
        <taxon>Actinomycetes</taxon>
        <taxon>Mycobacteriales</taxon>
        <taxon>Mycobacteriaceae</taxon>
        <taxon>Mycolicibacterium</taxon>
    </lineage>
</organism>